<dbReference type="RefSeq" id="WP_247966077.1">
    <property type="nucleotide sequence ID" value="NZ_CP095873.1"/>
</dbReference>
<dbReference type="HAMAP" id="MF_01265">
    <property type="entry name" value="NadX"/>
    <property type="match status" value="1"/>
</dbReference>
<dbReference type="PIRSF" id="PIRSF005227">
    <property type="entry name" value="Asp_dh_NAD_syn"/>
    <property type="match status" value="1"/>
</dbReference>
<dbReference type="NCBIfam" id="NF009828">
    <property type="entry name" value="PRK13303.1-3"/>
    <property type="match status" value="1"/>
</dbReference>
<feature type="binding site" evidence="6">
    <location>
        <position position="189"/>
    </location>
    <ligand>
        <name>NAD(+)</name>
        <dbReference type="ChEBI" id="CHEBI:57540"/>
    </ligand>
</feature>
<evidence type="ECO:0000259" key="8">
    <source>
        <dbReference type="Pfam" id="PF03447"/>
    </source>
</evidence>
<dbReference type="GO" id="GO:0033735">
    <property type="term" value="F:aspartate dehydrogenase [NAD(P)+] activity"/>
    <property type="evidence" value="ECO:0007669"/>
    <property type="project" value="UniProtKB-EC"/>
</dbReference>
<protein>
    <recommendedName>
        <fullName evidence="6">L-aspartate dehydrogenase</fullName>
        <ecNumber evidence="6">1.4.1.21</ecNumber>
    </recommendedName>
</protein>
<evidence type="ECO:0000256" key="6">
    <source>
        <dbReference type="HAMAP-Rule" id="MF_01265"/>
    </source>
</evidence>
<feature type="binding site" evidence="6">
    <location>
        <position position="123"/>
    </location>
    <ligand>
        <name>NAD(+)</name>
        <dbReference type="ChEBI" id="CHEBI:57540"/>
    </ligand>
</feature>
<dbReference type="InterPro" id="IPR036291">
    <property type="entry name" value="NAD(P)-bd_dom_sf"/>
</dbReference>
<dbReference type="InterPro" id="IPR011182">
    <property type="entry name" value="L-Asp_DH"/>
</dbReference>
<dbReference type="NCBIfam" id="NF009827">
    <property type="entry name" value="PRK13303.1-2"/>
    <property type="match status" value="1"/>
</dbReference>
<dbReference type="InterPro" id="IPR020626">
    <property type="entry name" value="Asp_DH_prok"/>
</dbReference>
<evidence type="ECO:0000259" key="7">
    <source>
        <dbReference type="Pfam" id="PF01958"/>
    </source>
</evidence>
<dbReference type="Gene3D" id="3.40.50.720">
    <property type="entry name" value="NAD(P)-binding Rossmann-like Domain"/>
    <property type="match status" value="1"/>
</dbReference>
<reference evidence="9" key="1">
    <citation type="submission" date="2022-04" db="EMBL/GenBank/DDBJ databases">
        <title>Genomic mining of Alcaligenes faecalis D334 producing ectoin and derivatives.</title>
        <authorList>
            <person name="Doan V.T."/>
            <person name="Quach N.T."/>
            <person name="Vu T.-H.-N."/>
            <person name="Phi Q.-T."/>
        </authorList>
    </citation>
    <scope>NUCLEOTIDE SEQUENCE</scope>
    <source>
        <strain evidence="9">D334</strain>
    </source>
</reference>
<keyword evidence="5 6" id="KW-0520">NAD</keyword>
<comment type="pathway">
    <text evidence="6">Cofactor biosynthesis; NAD(+) biosynthesis; iminoaspartate from L-aspartate (dehydrogenase route): step 1/1.</text>
</comment>
<dbReference type="InterPro" id="IPR002811">
    <property type="entry name" value="Asp_DH"/>
</dbReference>
<feature type="domain" description="Aspartate/homoserine dehydrogenase NAD-binding" evidence="8">
    <location>
        <begin position="8"/>
        <end position="117"/>
    </location>
</feature>
<evidence type="ECO:0000256" key="5">
    <source>
        <dbReference type="ARBA" id="ARBA00023027"/>
    </source>
</evidence>
<evidence type="ECO:0000313" key="9">
    <source>
        <dbReference type="EMBL" id="UPL21094.1"/>
    </source>
</evidence>
<dbReference type="SUPFAM" id="SSF55347">
    <property type="entry name" value="Glyceraldehyde-3-phosphate dehydrogenase-like, C-terminal domain"/>
    <property type="match status" value="1"/>
</dbReference>
<dbReference type="Gene3D" id="3.30.360.10">
    <property type="entry name" value="Dihydrodipicolinate Reductase, domain 2"/>
    <property type="match status" value="1"/>
</dbReference>
<dbReference type="GO" id="GO:0009435">
    <property type="term" value="P:NAD+ biosynthetic process"/>
    <property type="evidence" value="ECO:0007669"/>
    <property type="project" value="UniProtKB-UniRule"/>
</dbReference>
<keyword evidence="4 6" id="KW-0560">Oxidoreductase</keyword>
<dbReference type="GO" id="GO:0016639">
    <property type="term" value="F:oxidoreductase activity, acting on the CH-NH2 group of donors, NAD or NADP as acceptor"/>
    <property type="evidence" value="ECO:0007669"/>
    <property type="project" value="UniProtKB-UniRule"/>
</dbReference>
<evidence type="ECO:0000313" key="10">
    <source>
        <dbReference type="Proteomes" id="UP000830925"/>
    </source>
</evidence>
<comment type="miscellaneous">
    <text evidence="6">The iminoaspartate product is unstable in aqueous solution and can decompose to oxaloacetate and ammonia.</text>
</comment>
<dbReference type="Proteomes" id="UP000830925">
    <property type="component" value="Chromosome"/>
</dbReference>
<sequence>MLTIAVIGCGAIGTALLETIQNDSNLCVGAIVVPQAWMEQAQATATRLAPKAQVGEYVPEEGIDLVIEVAGHSAIEGHVLPALRRGIPAIVASVGALSSSDLAEQLEAAAVAGGTRVELIAGAIGAVDAIAAARIGGLDAVVYTGRKPAHAWQGTPAEEAFDLEHLEAPTVIFEGSAREAARLYPKNANVAATISLAGLGLDQTRVRLLADPGAQRNTHTVEASGAFGELSLTMSNKPLASNPKTSALTVFSAVRALRNSADALAI</sequence>
<dbReference type="PANTHER" id="PTHR31873:SF6">
    <property type="entry name" value="ASPARTATE DEHYDROGENASE DOMAIN-CONTAINING PROTEIN"/>
    <property type="match status" value="1"/>
</dbReference>
<gene>
    <name evidence="6" type="primary">nadX</name>
    <name evidence="9" type="ORF">MXF72_17160</name>
</gene>
<dbReference type="AlphaFoldDB" id="A0AAE9KNA5"/>
<dbReference type="Pfam" id="PF03447">
    <property type="entry name" value="NAD_binding_3"/>
    <property type="match status" value="1"/>
</dbReference>
<dbReference type="InterPro" id="IPR005106">
    <property type="entry name" value="Asp/hSer_DH_NAD-bd"/>
</dbReference>
<dbReference type="PANTHER" id="PTHR31873">
    <property type="entry name" value="L-ASPARTATE DEHYDROGENASE-RELATED"/>
    <property type="match status" value="1"/>
</dbReference>
<dbReference type="GO" id="GO:0050661">
    <property type="term" value="F:NADP binding"/>
    <property type="evidence" value="ECO:0007669"/>
    <property type="project" value="UniProtKB-UniRule"/>
</dbReference>
<accession>A0AAE9KNA5</accession>
<evidence type="ECO:0000256" key="4">
    <source>
        <dbReference type="ARBA" id="ARBA00023002"/>
    </source>
</evidence>
<comment type="catalytic activity">
    <reaction evidence="6">
        <text>L-aspartate + NADP(+) + H2O = oxaloacetate + NH4(+) + NADPH + H(+)</text>
        <dbReference type="Rhea" id="RHEA:11784"/>
        <dbReference type="ChEBI" id="CHEBI:15377"/>
        <dbReference type="ChEBI" id="CHEBI:15378"/>
        <dbReference type="ChEBI" id="CHEBI:16452"/>
        <dbReference type="ChEBI" id="CHEBI:28938"/>
        <dbReference type="ChEBI" id="CHEBI:29991"/>
        <dbReference type="ChEBI" id="CHEBI:57783"/>
        <dbReference type="ChEBI" id="CHEBI:58349"/>
        <dbReference type="EC" id="1.4.1.21"/>
    </reaction>
</comment>
<evidence type="ECO:0000256" key="2">
    <source>
        <dbReference type="ARBA" id="ARBA00022642"/>
    </source>
</evidence>
<organism evidence="9 10">
    <name type="scientific">Alcaligenes faecalis</name>
    <dbReference type="NCBI Taxonomy" id="511"/>
    <lineage>
        <taxon>Bacteria</taxon>
        <taxon>Pseudomonadati</taxon>
        <taxon>Pseudomonadota</taxon>
        <taxon>Betaproteobacteria</taxon>
        <taxon>Burkholderiales</taxon>
        <taxon>Alcaligenaceae</taxon>
        <taxon>Alcaligenes</taxon>
    </lineage>
</organism>
<dbReference type="EC" id="1.4.1.21" evidence="6"/>
<evidence type="ECO:0000256" key="1">
    <source>
        <dbReference type="ARBA" id="ARBA00008331"/>
    </source>
</evidence>
<comment type="function">
    <text evidence="6">Specifically catalyzes the NAD or NADP-dependent dehydrogenation of L-aspartate to iminoaspartate.</text>
</comment>
<evidence type="ECO:0000256" key="3">
    <source>
        <dbReference type="ARBA" id="ARBA00022857"/>
    </source>
</evidence>
<dbReference type="GO" id="GO:0051287">
    <property type="term" value="F:NAD binding"/>
    <property type="evidence" value="ECO:0007669"/>
    <property type="project" value="UniProtKB-UniRule"/>
</dbReference>
<dbReference type="SUPFAM" id="SSF51735">
    <property type="entry name" value="NAD(P)-binding Rossmann-fold domains"/>
    <property type="match status" value="1"/>
</dbReference>
<feature type="active site" evidence="6">
    <location>
        <position position="219"/>
    </location>
</feature>
<feature type="domain" description="Aspartate dehydrogenase" evidence="7">
    <location>
        <begin position="167"/>
        <end position="254"/>
    </location>
</feature>
<keyword evidence="3 6" id="KW-0521">NADP</keyword>
<name>A0AAE9KNA5_ALCFA</name>
<dbReference type="Pfam" id="PF01958">
    <property type="entry name" value="Asp_DH_C"/>
    <property type="match status" value="1"/>
</dbReference>
<comment type="catalytic activity">
    <reaction evidence="6">
        <text>L-aspartate + NAD(+) + H2O = oxaloacetate + NH4(+) + NADH + H(+)</text>
        <dbReference type="Rhea" id="RHEA:11788"/>
        <dbReference type="ChEBI" id="CHEBI:15377"/>
        <dbReference type="ChEBI" id="CHEBI:15378"/>
        <dbReference type="ChEBI" id="CHEBI:16452"/>
        <dbReference type="ChEBI" id="CHEBI:28938"/>
        <dbReference type="ChEBI" id="CHEBI:29991"/>
        <dbReference type="ChEBI" id="CHEBI:57540"/>
        <dbReference type="ChEBI" id="CHEBI:57945"/>
        <dbReference type="EC" id="1.4.1.21"/>
    </reaction>
</comment>
<keyword evidence="2 6" id="KW-0662">Pyridine nucleotide biosynthesis</keyword>
<comment type="similarity">
    <text evidence="1 6">Belongs to the L-aspartate dehydrogenase family.</text>
</comment>
<dbReference type="EMBL" id="CP095873">
    <property type="protein sequence ID" value="UPL21094.1"/>
    <property type="molecule type" value="Genomic_DNA"/>
</dbReference>
<proteinExistence type="inferred from homology"/>